<evidence type="ECO:0000313" key="1">
    <source>
        <dbReference type="EMBL" id="MCJ8738771.1"/>
    </source>
</evidence>
<gene>
    <name evidence="1" type="ORF">PDJAM_G00039630</name>
</gene>
<sequence length="3984" mass="450135">MALDDEVVLQCSATLHKEQQKLCLAAEGFGNRLCFLESTSNSKNVPPDLSICTFVLEQSLSVRALQEMLANTEEKAEGNVPPDLSICTFVLEQSLSVRALQEMLANTEEKAEGTAQGGGHRTLLYGHAVLLRHSYSGMYLCCLSTSRSSTDKLAFDVGLQEDTTGEACWWTIHPASKQRSEGEKVRVGDDLILVSVSSERYLHLSYGSGSLHVDAAFQQTLWSVAPICSGSEVAQGFLIGGDVLRLLHGHMDECLTVPSGEHGEEQRRTVHYEGGAVSTHARSLWRLETLRVAWSGSHIRWGQPFRLRHVTTGKYLSLLDDKGLLLMDKEKADVKSTAFCFRSSKEKLDFGLRKEVDGMGVPDIKYGDSVCYIQHVDTGLWLTYQSVDAKCARMGGVQRKAIMHHEGHMDDGLTLSRSQHEESRTARVIRSTVFLFNRFIRGLDTLSKKGKTSMLDLPIESVSLSLQDLIGYFQPPDEHLEHEDKQNRLRALKNRQNLFQEEGMINLVLECIDRLHVYSSAAHFADVAGREAGEAWKSILNSLYELLAALIRGNRKNCAQFSSSLDWLISRLERLEASSGILEVLHCVLVESPEALNIIKEGHIKSIISLLDKHGRNHKVLDVLCSLCVCHGVAVRSNQHLICDNLLPGRDLLLQTRLVNYVSSMRPNIFLGVNEGTAQYKKWYYELIVDHVEPFVTAEATHLRIGWASTPGYSPYPGGGEGWGGNGVGDDLYSYGFDGLHLWSGCIARTVSSPNQHLLCADDVVSCCLDLSAPSISFRINGQPVQGMFENFNTDGLFFPVVSFSAGVKVRFLLGGRHGEFKFLPPTGYAPCFEAVLPREKLRVEHNQEYKHDHGVTRDLLGPTLSLSQAAFTPTPVDTSQIVLPPHLERIREKLAENIHELWVMNKIELGWTYGVVRDDNKRQHPCLVEFSKLPEQERSYNLQMSLETLKTLLALGCHVGVADERAMEKVKRLKLSAKYELSSGYKPAPMDLSHIKLASTQEAMVDRLAENAHNVWARDRIRQGWTYGIQQDVKNKRNPRLVPYALLDERTKKSNKDSLREAVRTLLGYGYNLEAPDQDHAARADINNVSAERFRIFRAEKTYCVNAGKWYFELEVVTAGEMRVGWARPGCLPDQELGSDDQAFVFDGFKAQRWHQGNEHFGRSWLPGDVVGCMVDLNEHTMMFTLNGEVLLDDSGSELAFKDFEVWEGFIPVCSLGVSQVGRMNFGKDVSTLKFFTICGLQEGYEPFAVNMNRDVTMWLSKRLPQFIPVPPGYEHIEVTRIDGTVESPPCLKVTQRSFGSQNSNTDIVFYRLSMPIECAEGFTKPAGGTLPANGSFFSPKKDLEDFETVSDFEVLMKSSHGHMSSNGPDKDRDEFNNHKDYNQEKPSKLKQRFMLKKSKPDFSTSNSSARLSEEVMADERDDYEFLMQTCTYYYSVRIFPGQEPASVWVGWVTSDFHQYDPAFHLDKVRTVTVTLGDEKGKVHESIKRSNCYMVWAGENNNPGQGRNNNGLEIGCMVDTASGLLTFTANGKELSTYYQVEPSTKLFPAVFAQATSPNVFQFELGRIKNVMPLSAGLFKSERKNAVSQCPPRLHVQFLTPVLWSRVPNHFLRSEVTRVNERHGWMVQCTEPLQFMALHIPEENRSVDILELTEQRELLQFHYHTLRLYSAVCALGNHRVAAALCSHVDESQLLSAIQNKSMAGLLRTGYYELLIDIHLSSYATARLMMNNEYIVPMTDETKSITLFPDEQKKRHGLPGIGLSTSLRPRMRFSSPNFVSAVTMGNSSGGSDRFQYSPEFPLETLKNRTMEMLTEAVQEGSLHVRDPVGGSTEFLFVPLIKLFYTLLIMGIFHNGDLRAILQLIEPSVFSQDSGEQGRAVSPDRETDHGERRTEGGPGGGEEESGKRKVPKEGLLQMKLPEPVKLQMCHLLQYLCDCQVRHRIEAVVAFSDDFVANLQENQRFRYNEVMQALNMSAALTARKTKEFRSPPQEQINMLLSFKDEKQECPCPEEIREQLLQFHEDLMTHCGIEIDDDKMGEGDSDFTIRGRLMSLVEKVAYLKKKMTDMPKKKKAKKPSTLQQLISETMVRWAQESVIEDPELVRAMFVLLHRQYDGIGGQVRALPKTYTINAVSVEDTINLLASLGQIRSLLSVRMGREEEKLMIRGLSDIMNNKVFYQHPNLMRALGMHETVMEVMVNVLGGGESKEITFPKMVANCCRFLCYFCRISRQNQKAMFDHLSYLLENSSVGLASPSMRGSTPLDVAAASVMDNNELALALREPDLEKVVQYLAGCGLQSCVMLVSKGYPDIGWNPVEGERYLDFLRFAVFCNGESVEENANVVVRLLIRRPECFGPALRGEGGNGLLAVMEEAIKISEDPSRDGPSPTSEDSKTLSDMMEDEEDDTIHMGNAIMTFYAALIDLLGRCAPEMHLIHAGKGEAIRIRAILRSLIPIEDLEGVISLPFHMPTLAKDGSVVEPDMSAGFCPDHKAAMVLFLDRVYGIEDQNFLLHLLEVGFLPDLRAAASLDTAALSATDMALALNRYLCTAVLPLLTKCAPLFAGTEPFASLIDSLLHTVYRLSKGCCLTKAQRDAIEECLLAVCGKLRPSMMQHLLRRLVFDVPLLNEHTKMPLKLLTNHYERCWKYYCLSGGWGSFGAASDEELHLTRKLFWGIFDALARKKYDAELFKLALPCLSAVAGALPPDYMESNYVAMMEKQSSMDAEGNFNPQPVDTSNVNVPEKLDYFINKYAEHSHEKWSMEKFANGWVHGEQLCEASKVHPLLKAYKGLSEKDKEVYRWPIRETLKTMLSWGWSIERTRESDPASLHTRTRRISLTSQLSIEGAHGFSPRPVDMSNVTLSRDLHSMAELLAENYHNIWAKKKKLELEAKGGGSHPLLVPYDTLTAKEKSKDREKAQDILKFLQINGYTVSRAMKEQELDTPSIEKRFAYTFLQQLITYVDEAHEHMLEFDVTTRPKGDKIPHEQQMKFFGKVVLPLVDQYFKNHRLYFLSTAIRPISSGGHASNKEKEMVTSLFCKLGVLVRHRISLFGNDATSIVNCLHILGQTLDARTVMKTGLESVKAALRAFFDNAAEDLERTMENLRQGQFTHTRTQPRGVTQIINYTTVALLPVLSSLFEHIGQNLFGEDLILDDVQVSCYRILNSLYSLGTSKSIYVERQRPALGECLAAFSGAFPVAFLEPHLNKYNNFSIYNTKGSRERTACGLPAQVEEVCPLVPSLEKALEEIMELAESGMRYTQMPHVMEVVLPMLCSYMSHWWEHGPESNPERADTCCTSLTSEHMNTLLGNILKIIYNNLGIDEGAWMKRLAVFSQPIIGKARPQLLKTHFLPLMEKLKKKAATVLLDEEHMKAEGRGEMSESELLILDEFTILVRDLYAFYPLLIRFVDYNRAKWLKEPNPEAEELFRMVAEVFIFWAKSHNFKREEQNFVVQNEINNMSFLITDTKSKMSKGAVSDQERKKMKKRGDRYSMQTSLIVAALKRLLPKDTEDEVREIIRNNLHLQGKLEDPAIRWQMALYKDMPNRSEDTSDPEKTVERVLDIAHVLFHLDQVEHPQRSKKAVWHKLLSKQRKRAVVACFRMAPLYNLPRHRAVNLFLQGYEKSWIETEEHYFEDKLIEDLAKPGGEEPSEEDEGVKHIDPLHQLIQLFSRTALTEKCKLEEDSLYMAYADIMAKSCHDEEEDEEEEVKSFEEKEMEKQKLLYQQARLHDRGAAEMVLQTISASKGEMGPMVASTLKLGIAILNGGNSTVQQKMLDYLKDKKDVGFFQSLAGLMQSCSVLDLNAFERQNKAEGLGMVTEEGSVITHERGEKVMQDDEFTCDLFRFLQLLCEGHNSDFQNYLRTQTGNNTTVNIIISTVDYLLRVQESISDFYWYYSGKDVIDEQGQRNFSKAINVAKQVFNTLTEYIQGPCTGNQQSLAHSRLWDAVVGFLHVFAHMQMKLSQDSSQIDLLKELMDLQKDMVVMLLSMLEGNNP</sequence>
<dbReference type="Proteomes" id="UP000830395">
    <property type="component" value="Chromosome 12"/>
</dbReference>
<accession>A0ACC5YSP7</accession>
<organism evidence="1 2">
    <name type="scientific">Pangasius djambal</name>
    <dbReference type="NCBI Taxonomy" id="1691987"/>
    <lineage>
        <taxon>Eukaryota</taxon>
        <taxon>Metazoa</taxon>
        <taxon>Chordata</taxon>
        <taxon>Craniata</taxon>
        <taxon>Vertebrata</taxon>
        <taxon>Euteleostomi</taxon>
        <taxon>Actinopterygii</taxon>
        <taxon>Neopterygii</taxon>
        <taxon>Teleostei</taxon>
        <taxon>Ostariophysi</taxon>
        <taxon>Siluriformes</taxon>
        <taxon>Pangasiidae</taxon>
        <taxon>Pangasius</taxon>
    </lineage>
</organism>
<proteinExistence type="predicted"/>
<keyword evidence="2" id="KW-1185">Reference proteome</keyword>
<name>A0ACC5YSP7_9TELE</name>
<dbReference type="EMBL" id="CM040986">
    <property type="protein sequence ID" value="MCJ8738771.1"/>
    <property type="molecule type" value="Genomic_DNA"/>
</dbReference>
<evidence type="ECO:0000313" key="2">
    <source>
        <dbReference type="Proteomes" id="UP000830395"/>
    </source>
</evidence>
<comment type="caution">
    <text evidence="1">The sequence shown here is derived from an EMBL/GenBank/DDBJ whole genome shotgun (WGS) entry which is preliminary data.</text>
</comment>
<reference evidence="1" key="1">
    <citation type="submission" date="2020-02" db="EMBL/GenBank/DDBJ databases">
        <title>Genome sequencing of the panga catfish, Pangasius djambal.</title>
        <authorList>
            <person name="Wen M."/>
            <person name="Zahm M."/>
            <person name="Roques C."/>
            <person name="Cabau C."/>
            <person name="Klopp C."/>
            <person name="Donnadieu C."/>
            <person name="Jouanno E."/>
            <person name="Avarre J.-C."/>
            <person name="Campet M."/>
            <person name="Ha T."/>
            <person name="Dugue R."/>
            <person name="Lampietro C."/>
            <person name="Louis A."/>
            <person name="Herpin A."/>
            <person name="Echchiki A."/>
            <person name="Berthelot C."/>
            <person name="Parey E."/>
            <person name="Roest-Crollius H."/>
            <person name="Braasch I."/>
            <person name="Postlethwait J.H."/>
            <person name="Bobe J."/>
            <person name="Montfort J."/>
            <person name="Bouchez O."/>
            <person name="Begum T."/>
            <person name="Schartl M."/>
            <person name="Gustiano R."/>
            <person name="Guiguen Y."/>
        </authorList>
    </citation>
    <scope>NUCLEOTIDE SEQUENCE</scope>
    <source>
        <strain evidence="1">Pdj_M5554</strain>
    </source>
</reference>
<protein>
    <submittedName>
        <fullName evidence="1">Uncharacterized protein</fullName>
    </submittedName>
</protein>